<dbReference type="PANTHER" id="PTHR32309:SF13">
    <property type="entry name" value="FERRIC ENTEROBACTIN TRANSPORT PROTEIN FEPE"/>
    <property type="match status" value="1"/>
</dbReference>
<proteinExistence type="predicted"/>
<dbReference type="SUPFAM" id="SSF52540">
    <property type="entry name" value="P-loop containing nucleoside triphosphate hydrolases"/>
    <property type="match status" value="1"/>
</dbReference>
<comment type="caution">
    <text evidence="4">The sequence shown here is derived from an EMBL/GenBank/DDBJ whole genome shotgun (WGS) entry which is preliminary data.</text>
</comment>
<dbReference type="InterPro" id="IPR032807">
    <property type="entry name" value="GNVR"/>
</dbReference>
<reference evidence="4 5" key="1">
    <citation type="journal article" date="2021" name="Microorganisms">
        <title>Acidisoma silvae sp. nov. and Acidisomacellulosilytica sp. nov., Two Acidophilic Bacteria Isolated from Decaying Wood, Hydrolyzing Cellulose and Producing Poly-3-hydroxybutyrate.</title>
        <authorList>
            <person name="Mieszkin S."/>
            <person name="Pouder E."/>
            <person name="Uroz S."/>
            <person name="Simon-Colin C."/>
            <person name="Alain K."/>
        </authorList>
    </citation>
    <scope>NUCLEOTIDE SEQUENCE [LARGE SCALE GENOMIC DNA]</scope>
    <source>
        <strain evidence="4 5">HW T5.17</strain>
    </source>
</reference>
<keyword evidence="5" id="KW-1185">Reference proteome</keyword>
<keyword evidence="2" id="KW-0472">Membrane</keyword>
<feature type="domain" description="Tyrosine-protein kinase G-rich" evidence="3">
    <location>
        <begin position="375"/>
        <end position="447"/>
    </location>
</feature>
<organism evidence="4 5">
    <name type="scientific">Acidisoma cellulosilyticum</name>
    <dbReference type="NCBI Taxonomy" id="2802395"/>
    <lineage>
        <taxon>Bacteria</taxon>
        <taxon>Pseudomonadati</taxon>
        <taxon>Pseudomonadota</taxon>
        <taxon>Alphaproteobacteria</taxon>
        <taxon>Acetobacterales</taxon>
        <taxon>Acidocellaceae</taxon>
        <taxon>Acidisoma</taxon>
    </lineage>
</organism>
<protein>
    <recommendedName>
        <fullName evidence="3">Tyrosine-protein kinase G-rich domain-containing protein</fullName>
    </recommendedName>
</protein>
<accession>A0A963YYM1</accession>
<keyword evidence="2" id="KW-0812">Transmembrane</keyword>
<dbReference type="RefSeq" id="WP_227306194.1">
    <property type="nucleotide sequence ID" value="NZ_JAESVA010000002.1"/>
</dbReference>
<gene>
    <name evidence="4" type="ORF">ACELLULO517_04895</name>
</gene>
<dbReference type="GO" id="GO:0005886">
    <property type="term" value="C:plasma membrane"/>
    <property type="evidence" value="ECO:0007669"/>
    <property type="project" value="TreeGrafter"/>
</dbReference>
<name>A0A963YYM1_9PROT</name>
<dbReference type="PANTHER" id="PTHR32309">
    <property type="entry name" value="TYROSINE-PROTEIN KINASE"/>
    <property type="match status" value="1"/>
</dbReference>
<evidence type="ECO:0000313" key="4">
    <source>
        <dbReference type="EMBL" id="MCB8879561.1"/>
    </source>
</evidence>
<feature type="coiled-coil region" evidence="1">
    <location>
        <begin position="340"/>
        <end position="391"/>
    </location>
</feature>
<dbReference type="EMBL" id="JAESVA010000002">
    <property type="protein sequence ID" value="MCB8879561.1"/>
    <property type="molecule type" value="Genomic_DNA"/>
</dbReference>
<dbReference type="Gene3D" id="3.40.50.300">
    <property type="entry name" value="P-loop containing nucleotide triphosphate hydrolases"/>
    <property type="match status" value="1"/>
</dbReference>
<dbReference type="InterPro" id="IPR027417">
    <property type="entry name" value="P-loop_NTPase"/>
</dbReference>
<dbReference type="Proteomes" id="UP000721844">
    <property type="component" value="Unassembled WGS sequence"/>
</dbReference>
<evidence type="ECO:0000259" key="3">
    <source>
        <dbReference type="Pfam" id="PF13807"/>
    </source>
</evidence>
<evidence type="ECO:0000256" key="1">
    <source>
        <dbReference type="SAM" id="Coils"/>
    </source>
</evidence>
<dbReference type="AlphaFoldDB" id="A0A963YYM1"/>
<dbReference type="InterPro" id="IPR050445">
    <property type="entry name" value="Bact_polysacc_biosynth/exp"/>
</dbReference>
<feature type="transmembrane region" description="Helical" evidence="2">
    <location>
        <begin position="47"/>
        <end position="65"/>
    </location>
</feature>
<keyword evidence="2" id="KW-1133">Transmembrane helix</keyword>
<sequence length="699" mass="72904">MLDDADGRLYLGRGWGETAQTGAASAAGKDAHGAMLDRVLGVIGRQLWAILLPLVLIPGITGIALSRMPVLYTASGKVLYDPAGYTPDVLQSIVKSDPTTDTVVASQAAILASGTIAHRMAQALDLGRRSGFRPSPTVPLAEQPHAVDAAVLKAISVSPVDASRVFSVSFTARDPTVAASAVNLILDLYLADQLAAKTGALNAADAWMQARAAALNAKLLTEEAALARYRAANGLTQGVQARIGTEQMSALGAELMRAENDLAGADAKQTASGGRAAGVAQNVVAMRLAQAQVQAQLDAARTRLGPNHPQVRALREQLATLQAATGSEMAAVHADVAGDADAASARLASLRQSLLLLKAEGVAEAQAEGPLAAMEQEADATRKLRQTLLAQMDRTAQQAAIQTPDARILSRAEPPLTPSSPKVMLLMAAGVLAGLATGLGLAWLREAGQLTFRTEAEVQAALALPVIGSLPLIKGRARRDVARALVADGGLAARQLDSLRARLRLTLGDPRVIAVTSSRPGEGKSTFALAFARRAAMGGERVLLIDGDRARPNLSRMVLAGSRDGGGDRTAGALSRDALSGCAILPMGDHGDTTPTALRGVLARESGRRDFDLIILDAPPVQASADALALADLAEAVLFCLQWRRTPQRLAAHARRLLALPNARPIAAVLTQLDPNARAIRGFPEAEIGARAYAAYIRR</sequence>
<keyword evidence="1" id="KW-0175">Coiled coil</keyword>
<dbReference type="GO" id="GO:0004713">
    <property type="term" value="F:protein tyrosine kinase activity"/>
    <property type="evidence" value="ECO:0007669"/>
    <property type="project" value="TreeGrafter"/>
</dbReference>
<dbReference type="Pfam" id="PF13807">
    <property type="entry name" value="GNVR"/>
    <property type="match status" value="1"/>
</dbReference>
<evidence type="ECO:0000313" key="5">
    <source>
        <dbReference type="Proteomes" id="UP000721844"/>
    </source>
</evidence>
<evidence type="ECO:0000256" key="2">
    <source>
        <dbReference type="SAM" id="Phobius"/>
    </source>
</evidence>